<accession>A0A4Y2CD44</accession>
<evidence type="ECO:0000313" key="2">
    <source>
        <dbReference type="EMBL" id="GBM02169.1"/>
    </source>
</evidence>
<comment type="caution">
    <text evidence="2">The sequence shown here is derived from an EMBL/GenBank/DDBJ whole genome shotgun (WGS) entry which is preliminary data.</text>
</comment>
<proteinExistence type="predicted"/>
<dbReference type="InterPro" id="IPR031907">
    <property type="entry name" value="MCM3AP_GANP"/>
</dbReference>
<organism evidence="2 3">
    <name type="scientific">Araneus ventricosus</name>
    <name type="common">Orbweaver spider</name>
    <name type="synonym">Epeira ventricosa</name>
    <dbReference type="NCBI Taxonomy" id="182803"/>
    <lineage>
        <taxon>Eukaryota</taxon>
        <taxon>Metazoa</taxon>
        <taxon>Ecdysozoa</taxon>
        <taxon>Arthropoda</taxon>
        <taxon>Chelicerata</taxon>
        <taxon>Arachnida</taxon>
        <taxon>Araneae</taxon>
        <taxon>Araneomorphae</taxon>
        <taxon>Entelegynae</taxon>
        <taxon>Araneoidea</taxon>
        <taxon>Araneidae</taxon>
        <taxon>Araneus</taxon>
    </lineage>
</organism>
<dbReference type="Pfam" id="PF16769">
    <property type="entry name" value="MCM3AP_GANP"/>
    <property type="match status" value="1"/>
</dbReference>
<keyword evidence="3" id="KW-1185">Reference proteome</keyword>
<protein>
    <recommendedName>
        <fullName evidence="1">Germinal-centre associated nuclear protein MCM3AP domain-containing protein</fullName>
    </recommendedName>
</protein>
<name>A0A4Y2CD44_ARAVE</name>
<feature type="domain" description="Germinal-centre associated nuclear protein MCM3AP" evidence="1">
    <location>
        <begin position="45"/>
        <end position="199"/>
    </location>
</feature>
<evidence type="ECO:0000313" key="3">
    <source>
        <dbReference type="Proteomes" id="UP000499080"/>
    </source>
</evidence>
<gene>
    <name evidence="2" type="ORF">AVEN_190592_1</name>
</gene>
<dbReference type="Proteomes" id="UP000499080">
    <property type="component" value="Unassembled WGS sequence"/>
</dbReference>
<dbReference type="OrthoDB" id="6437243at2759"/>
<reference evidence="2 3" key="1">
    <citation type="journal article" date="2019" name="Sci. Rep.">
        <title>Orb-weaving spider Araneus ventricosus genome elucidates the spidroin gene catalogue.</title>
        <authorList>
            <person name="Kono N."/>
            <person name="Nakamura H."/>
            <person name="Ohtoshi R."/>
            <person name="Moran D.A.P."/>
            <person name="Shinohara A."/>
            <person name="Yoshida Y."/>
            <person name="Fujiwara M."/>
            <person name="Mori M."/>
            <person name="Tomita M."/>
            <person name="Arakawa K."/>
        </authorList>
    </citation>
    <scope>NUCLEOTIDE SEQUENCE [LARGE SCALE GENOMIC DNA]</scope>
</reference>
<sequence>MSHVILCMVQFIYVILQEKNFYLLHTPEEKKITGETFDNTLELCKILLENNSHLLPFPLVVFLLGSTEKYNVENQLTTFLANRLYSGNIFSAVKKKELSNPANYISNSNEVLGAVKWLIENQEQVPAVLSFSLYNYLEDSFASVFSTLFWKLSLQEFKPLFQMPQQIISFYNKLLECRASLLCSSFLIAIAKWWPPQELFTLQPEYRFIDVSFQRKSAEFMKDLYLPEFTGDPYSLKDLWNYVNKIADLVDSGQEALLLSVQSILRISTDIDWPSIISKCAYFILCHFCNKFGSCVNADVFYMKPDLESINLDPFWQTLLYFLKEHHPFNKRKMSESEHKESSALKRIRTSEDTKSVEGFHVTNRKDQFATSATAISVTDFPDATSTRVDNLLFSLKSALKKQNEESDRFMLKLNESVSDQSYFSESIKEDLSLVLDNSGPATYEKLHLDSRSFICDKNSFTGRWSEDRISGTPKMAIEANRNKDSDSSDVVQKLLGKKLPSPVTSPSSLSEKLLELKYNIQRNNILEDNLGLLLKLS</sequence>
<evidence type="ECO:0000259" key="1">
    <source>
        <dbReference type="Pfam" id="PF16769"/>
    </source>
</evidence>
<dbReference type="EMBL" id="BGPR01000177">
    <property type="protein sequence ID" value="GBM02169.1"/>
    <property type="molecule type" value="Genomic_DNA"/>
</dbReference>
<dbReference type="AlphaFoldDB" id="A0A4Y2CD44"/>